<gene>
    <name evidence="13" type="primary">GUT1</name>
    <name evidence="13" type="ORF">ATY40_BA7504529</name>
</gene>
<name>A0A1B2JH13_PICPA</name>
<dbReference type="PANTHER" id="PTHR10196">
    <property type="entry name" value="SUGAR KINASE"/>
    <property type="match status" value="1"/>
</dbReference>
<dbReference type="InterPro" id="IPR005999">
    <property type="entry name" value="Glycerol_kin"/>
</dbReference>
<comment type="pathway">
    <text evidence="1">Polyol metabolism; glycerol degradation via glycerol kinase pathway; sn-glycerol 3-phosphate from glycerol: step 1/1.</text>
</comment>
<dbReference type="Pfam" id="PF00370">
    <property type="entry name" value="FGGY_N"/>
    <property type="match status" value="1"/>
</dbReference>
<evidence type="ECO:0000256" key="10">
    <source>
        <dbReference type="RuleBase" id="RU003733"/>
    </source>
</evidence>
<dbReference type="GO" id="GO:0006641">
    <property type="term" value="P:triglyceride metabolic process"/>
    <property type="evidence" value="ECO:0007669"/>
    <property type="project" value="TreeGrafter"/>
</dbReference>
<keyword evidence="14" id="KW-1185">Reference proteome</keyword>
<accession>A0A1B2JH13</accession>
<dbReference type="GO" id="GO:0019563">
    <property type="term" value="P:glycerol catabolic process"/>
    <property type="evidence" value="ECO:0007669"/>
    <property type="project" value="UniProtKB-UniPathway"/>
</dbReference>
<feature type="domain" description="Carbohydrate kinase FGGY C-terminal" evidence="12">
    <location>
        <begin position="338"/>
        <end position="554"/>
    </location>
</feature>
<keyword evidence="5" id="KW-0547">Nucleotide-binding</keyword>
<dbReference type="SUPFAM" id="SSF53067">
    <property type="entry name" value="Actin-like ATPase domain"/>
    <property type="match status" value="2"/>
</dbReference>
<dbReference type="Pfam" id="PF02782">
    <property type="entry name" value="FGGY_C"/>
    <property type="match status" value="1"/>
</dbReference>
<protein>
    <recommendedName>
        <fullName evidence="3">glycerol kinase</fullName>
        <ecNumber evidence="3">2.7.1.30</ecNumber>
    </recommendedName>
    <alternativeName>
        <fullName evidence="9">ATP:glycerol 3-phosphotransferase</fullName>
    </alternativeName>
</protein>
<evidence type="ECO:0000313" key="14">
    <source>
        <dbReference type="Proteomes" id="UP000094565"/>
    </source>
</evidence>
<dbReference type="AlphaFoldDB" id="A0A1B2JH13"/>
<comment type="similarity">
    <text evidence="2 10">Belongs to the FGGY kinase family.</text>
</comment>
<organism evidence="13 14">
    <name type="scientific">Komagataella pastoris</name>
    <name type="common">Yeast</name>
    <name type="synonym">Pichia pastoris</name>
    <dbReference type="NCBI Taxonomy" id="4922"/>
    <lineage>
        <taxon>Eukaryota</taxon>
        <taxon>Fungi</taxon>
        <taxon>Dikarya</taxon>
        <taxon>Ascomycota</taxon>
        <taxon>Saccharomycotina</taxon>
        <taxon>Pichiomycetes</taxon>
        <taxon>Pichiales</taxon>
        <taxon>Pichiaceae</taxon>
        <taxon>Komagataella</taxon>
    </lineage>
</organism>
<dbReference type="PROSITE" id="PS00445">
    <property type="entry name" value="FGGY_KINASES_2"/>
    <property type="match status" value="1"/>
</dbReference>
<evidence type="ECO:0000256" key="6">
    <source>
        <dbReference type="ARBA" id="ARBA00022777"/>
    </source>
</evidence>
<dbReference type="GO" id="GO:0004370">
    <property type="term" value="F:glycerol kinase activity"/>
    <property type="evidence" value="ECO:0007669"/>
    <property type="project" value="UniProtKB-EC"/>
</dbReference>
<dbReference type="PROSITE" id="PS00933">
    <property type="entry name" value="FGGY_KINASES_1"/>
    <property type="match status" value="1"/>
</dbReference>
<dbReference type="InterPro" id="IPR043129">
    <property type="entry name" value="ATPase_NBD"/>
</dbReference>
<keyword evidence="6 10" id="KW-0418">Kinase</keyword>
<dbReference type="Gene3D" id="3.30.420.40">
    <property type="match status" value="2"/>
</dbReference>
<feature type="domain" description="Carbohydrate kinase FGGY N-terminal" evidence="11">
    <location>
        <begin position="78"/>
        <end position="297"/>
    </location>
</feature>
<keyword evidence="8" id="KW-0067">ATP-binding</keyword>
<evidence type="ECO:0000256" key="8">
    <source>
        <dbReference type="ARBA" id="ARBA00022840"/>
    </source>
</evidence>
<evidence type="ECO:0000256" key="1">
    <source>
        <dbReference type="ARBA" id="ARBA00005190"/>
    </source>
</evidence>
<dbReference type="InterPro" id="IPR018484">
    <property type="entry name" value="FGGY_N"/>
</dbReference>
<dbReference type="Proteomes" id="UP000094565">
    <property type="component" value="Chromosome 4"/>
</dbReference>
<dbReference type="EC" id="2.7.1.30" evidence="3"/>
<sequence length="621" mass="68224">MGKDYTPLVATIDIGTTSTRAILFDYHGQEVAKHQIEYSTSAQDDIKRKRSQIISSEGISLTVSDDLEVESVDNKAGPTLQFPQPGWVECRPSHILANAVQCLAACLVTMENKNLDRDEKNKYKLISIGVANMRETTVVWSKKTGKPLYNGIVWNDTRNNDIVDEYTAKYSEKEREEMRTLCGCPISTYFSATKFRWLLKHVPEVKEAYEKADGDLMFGTIDSWLIYHLTNEKSHVTDVTNASRTNFMNIETNKYDDRLLKFWDVDTSKVILPEIRSSAEVYGHFKVPHLESIGYVESYLTDDALALLETIEGAPLAGCLGDQSASLVGQLAVRKGDAKCTYGTGAFLLYNTGDQTLISEHGALTTVGYWFPGLDESKDGKHSSKPQYALEGSIAVAGSVVQWLRDNLRLISKAQDVGPLASQVDNSGGVVFVPAFSGLFAPYWDSNSRGTIFGLTQYTSASHIARAALEGVCFQTRAILKAMISDAGASADFLEESSKATGHNPLSVLAVDGGMSKSDEMMQIQADILGPCVTVRRSINPECTALGAAIAAGFGVPKEDRIWGSLKECTDAILEGNKMYLAAGNTSLDFKATLSDEIRRKEWRLWENAIAKAKGWLKDTA</sequence>
<dbReference type="PANTHER" id="PTHR10196:SF69">
    <property type="entry name" value="GLYCEROL KINASE"/>
    <property type="match status" value="1"/>
</dbReference>
<dbReference type="EMBL" id="CP014587">
    <property type="protein sequence ID" value="ANZ77337.1"/>
    <property type="molecule type" value="Genomic_DNA"/>
</dbReference>
<evidence type="ECO:0000256" key="2">
    <source>
        <dbReference type="ARBA" id="ARBA00009156"/>
    </source>
</evidence>
<evidence type="ECO:0000259" key="12">
    <source>
        <dbReference type="Pfam" id="PF02782"/>
    </source>
</evidence>
<dbReference type="OrthoDB" id="5422795at2759"/>
<evidence type="ECO:0000256" key="7">
    <source>
        <dbReference type="ARBA" id="ARBA00022798"/>
    </source>
</evidence>
<dbReference type="GO" id="GO:0005524">
    <property type="term" value="F:ATP binding"/>
    <property type="evidence" value="ECO:0007669"/>
    <property type="project" value="UniProtKB-KW"/>
</dbReference>
<dbReference type="GO" id="GO:0046167">
    <property type="term" value="P:glycerol-3-phosphate biosynthetic process"/>
    <property type="evidence" value="ECO:0007669"/>
    <property type="project" value="TreeGrafter"/>
</dbReference>
<evidence type="ECO:0000256" key="9">
    <source>
        <dbReference type="ARBA" id="ARBA00043149"/>
    </source>
</evidence>
<evidence type="ECO:0000256" key="3">
    <source>
        <dbReference type="ARBA" id="ARBA00012099"/>
    </source>
</evidence>
<dbReference type="FunFam" id="3.30.420.40:FF:000086">
    <property type="entry name" value="Glycerol kinase"/>
    <property type="match status" value="1"/>
</dbReference>
<evidence type="ECO:0000256" key="5">
    <source>
        <dbReference type="ARBA" id="ARBA00022741"/>
    </source>
</evidence>
<keyword evidence="4 10" id="KW-0808">Transferase</keyword>
<dbReference type="InterPro" id="IPR018483">
    <property type="entry name" value="Carb_kinase_FGGY_CS"/>
</dbReference>
<dbReference type="GO" id="GO:0005739">
    <property type="term" value="C:mitochondrion"/>
    <property type="evidence" value="ECO:0007669"/>
    <property type="project" value="TreeGrafter"/>
</dbReference>
<evidence type="ECO:0000313" key="13">
    <source>
        <dbReference type="EMBL" id="ANZ77337.1"/>
    </source>
</evidence>
<dbReference type="FunFam" id="3.30.420.40:FF:000108">
    <property type="entry name" value="Glycerol kinase, glycosomal"/>
    <property type="match status" value="1"/>
</dbReference>
<evidence type="ECO:0000259" key="11">
    <source>
        <dbReference type="Pfam" id="PF00370"/>
    </source>
</evidence>
<dbReference type="NCBIfam" id="TIGR01311">
    <property type="entry name" value="glycerol_kin"/>
    <property type="match status" value="1"/>
</dbReference>
<keyword evidence="7" id="KW-0319">Glycerol metabolism</keyword>
<proteinExistence type="inferred from homology"/>
<dbReference type="InterPro" id="IPR018485">
    <property type="entry name" value="FGGY_C"/>
</dbReference>
<evidence type="ECO:0000256" key="4">
    <source>
        <dbReference type="ARBA" id="ARBA00022679"/>
    </source>
</evidence>
<reference evidence="13 14" key="1">
    <citation type="submission" date="2016-02" db="EMBL/GenBank/DDBJ databases">
        <title>Comparative genomic and transcriptomic foundation for Pichia pastoris.</title>
        <authorList>
            <person name="Love K.R."/>
            <person name="Shah K.A."/>
            <person name="Whittaker C.A."/>
            <person name="Wu J."/>
            <person name="Bartlett M.C."/>
            <person name="Ma D."/>
            <person name="Leeson R.L."/>
            <person name="Priest M."/>
            <person name="Young S.K."/>
            <person name="Love J.C."/>
        </authorList>
    </citation>
    <scope>NUCLEOTIDE SEQUENCE [LARGE SCALE GENOMIC DNA]</scope>
    <source>
        <strain evidence="13 14">ATCC 28485</strain>
    </source>
</reference>
<dbReference type="UniPathway" id="UPA00618">
    <property type="reaction ID" value="UER00672"/>
</dbReference>